<dbReference type="KEGG" id="bfo:118422919"/>
<gene>
    <name evidence="4" type="primary">LOC118422919</name>
</gene>
<evidence type="ECO:0000313" key="4">
    <source>
        <dbReference type="RefSeq" id="XP_035686680.1"/>
    </source>
</evidence>
<feature type="compositionally biased region" description="Basic and acidic residues" evidence="1">
    <location>
        <begin position="262"/>
        <end position="282"/>
    </location>
</feature>
<sequence length="353" mass="39278">MSKAFDRVDHAILLQRVIDIQATPRMVSWIHSYLSCRRQRVVVNGVASTWKEPTSGVPQGGVLSPYLFLLLMSSRTTVHPDTMNVGYADDVGMSRTLSVPQAIEDKSLEEETSHLDSWADTNNMLLNGKKSQLLQICVCRSVPSPPRLTLGCVCVPWVASAKGLGFILDKNLTLQEQVTSMVTKASRRLHFLRLLAKQGTSVADLVTIYVSLVRPVLEYGNVLLVGCSKEQERAMQRVQQRALRIISRAGRRDVPDLPTLQSRREDAAARLEANPKFRESHTLRKTGSTFSYRATPKSHDQDWTQHSHNRIQPALRNDESEEEGSSAHEGGSAGEDSCDNENSISRVNYGGLK</sequence>
<name>A0A9J7LSY9_BRAFL</name>
<dbReference type="AlphaFoldDB" id="A0A9J7LSY9"/>
<evidence type="ECO:0000259" key="2">
    <source>
        <dbReference type="PROSITE" id="PS50878"/>
    </source>
</evidence>
<organism evidence="3 4">
    <name type="scientific">Branchiostoma floridae</name>
    <name type="common">Florida lancelet</name>
    <name type="synonym">Amphioxus</name>
    <dbReference type="NCBI Taxonomy" id="7739"/>
    <lineage>
        <taxon>Eukaryota</taxon>
        <taxon>Metazoa</taxon>
        <taxon>Chordata</taxon>
        <taxon>Cephalochordata</taxon>
        <taxon>Leptocardii</taxon>
        <taxon>Amphioxiformes</taxon>
        <taxon>Branchiostomatidae</taxon>
        <taxon>Branchiostoma</taxon>
    </lineage>
</organism>
<accession>A0A9J7LSY9</accession>
<dbReference type="SUPFAM" id="SSF56672">
    <property type="entry name" value="DNA/RNA polymerases"/>
    <property type="match status" value="1"/>
</dbReference>
<dbReference type="GeneID" id="118422919"/>
<dbReference type="OMA" id="ASTWKEP"/>
<dbReference type="PANTHER" id="PTHR33332">
    <property type="entry name" value="REVERSE TRANSCRIPTASE DOMAIN-CONTAINING PROTEIN"/>
    <property type="match status" value="1"/>
</dbReference>
<reference evidence="4" key="2">
    <citation type="submission" date="2025-08" db="UniProtKB">
        <authorList>
            <consortium name="RefSeq"/>
        </authorList>
    </citation>
    <scope>IDENTIFICATION</scope>
    <source>
        <strain evidence="4">S238N-H82</strain>
        <tissue evidence="4">Testes</tissue>
    </source>
</reference>
<reference evidence="3" key="1">
    <citation type="journal article" date="2020" name="Nat. Ecol. Evol.">
        <title>Deeply conserved synteny resolves early events in vertebrate evolution.</title>
        <authorList>
            <person name="Simakov O."/>
            <person name="Marletaz F."/>
            <person name="Yue J.X."/>
            <person name="O'Connell B."/>
            <person name="Jenkins J."/>
            <person name="Brandt A."/>
            <person name="Calef R."/>
            <person name="Tung C.H."/>
            <person name="Huang T.K."/>
            <person name="Schmutz J."/>
            <person name="Satoh N."/>
            <person name="Yu J.K."/>
            <person name="Putnam N.H."/>
            <person name="Green R.E."/>
            <person name="Rokhsar D.S."/>
        </authorList>
    </citation>
    <scope>NUCLEOTIDE SEQUENCE [LARGE SCALE GENOMIC DNA]</scope>
    <source>
        <strain evidence="3">S238N-H82</strain>
    </source>
</reference>
<dbReference type="OrthoDB" id="416454at2759"/>
<dbReference type="Pfam" id="PF00078">
    <property type="entry name" value="RVT_1"/>
    <property type="match status" value="1"/>
</dbReference>
<dbReference type="InterPro" id="IPR043502">
    <property type="entry name" value="DNA/RNA_pol_sf"/>
</dbReference>
<evidence type="ECO:0000313" key="3">
    <source>
        <dbReference type="Proteomes" id="UP000001554"/>
    </source>
</evidence>
<dbReference type="PROSITE" id="PS50878">
    <property type="entry name" value="RT_POL"/>
    <property type="match status" value="1"/>
</dbReference>
<dbReference type="Proteomes" id="UP000001554">
    <property type="component" value="Chromosome 9"/>
</dbReference>
<keyword evidence="3" id="KW-1185">Reference proteome</keyword>
<feature type="domain" description="Reverse transcriptase" evidence="2">
    <location>
        <begin position="1"/>
        <end position="168"/>
    </location>
</feature>
<evidence type="ECO:0000256" key="1">
    <source>
        <dbReference type="SAM" id="MobiDB-lite"/>
    </source>
</evidence>
<protein>
    <submittedName>
        <fullName evidence="4">Uncharacterized protein LOC118422919</fullName>
    </submittedName>
</protein>
<feature type="region of interest" description="Disordered" evidence="1">
    <location>
        <begin position="255"/>
        <end position="353"/>
    </location>
</feature>
<dbReference type="RefSeq" id="XP_035686680.1">
    <property type="nucleotide sequence ID" value="XM_035830787.1"/>
</dbReference>
<dbReference type="InterPro" id="IPR000477">
    <property type="entry name" value="RT_dom"/>
</dbReference>
<proteinExistence type="predicted"/>